<sequence length="126" mass="12888">MIARAGSGWQTVLADLSLILFMVTAAAVSEAPTQPSPPPPAPVTLPALGEPVAIWRAAPGGPRLTEWLASQPADPRQRLTLVAAPADGPALLAEAAALPRPARVLIEPGLSGPPYAALTYDTGDNL</sequence>
<dbReference type="AlphaFoldDB" id="A0A5B8S217"/>
<organism evidence="1 2">
    <name type="scientific">Novosphingobium ginsenosidimutans</name>
    <dbReference type="NCBI Taxonomy" id="1176536"/>
    <lineage>
        <taxon>Bacteria</taxon>
        <taxon>Pseudomonadati</taxon>
        <taxon>Pseudomonadota</taxon>
        <taxon>Alphaproteobacteria</taxon>
        <taxon>Sphingomonadales</taxon>
        <taxon>Sphingomonadaceae</taxon>
        <taxon>Novosphingobium</taxon>
    </lineage>
</organism>
<accession>A0A5B8S217</accession>
<keyword evidence="2" id="KW-1185">Reference proteome</keyword>
<proteinExistence type="predicted"/>
<name>A0A5B8S217_9SPHN</name>
<evidence type="ECO:0000313" key="1">
    <source>
        <dbReference type="EMBL" id="QEA15158.1"/>
    </source>
</evidence>
<dbReference type="RefSeq" id="WP_147089139.1">
    <property type="nucleotide sequence ID" value="NZ_BAABJD010000002.1"/>
</dbReference>
<gene>
    <name evidence="1" type="ORF">FRF71_02840</name>
</gene>
<reference evidence="1 2" key="1">
    <citation type="journal article" date="2013" name="J. Microbiol. Biotechnol.">
        <title>Novosphingobium ginsenosidimutans sp. nov., with the ability to convert ginsenoside.</title>
        <authorList>
            <person name="Kim J.K."/>
            <person name="He D."/>
            <person name="Liu Q.M."/>
            <person name="Park H.Y."/>
            <person name="Jung M.S."/>
            <person name="Yoon M.H."/>
            <person name="Kim S.C."/>
            <person name="Im W.T."/>
        </authorList>
    </citation>
    <scope>NUCLEOTIDE SEQUENCE [LARGE SCALE GENOMIC DNA]</scope>
    <source>
        <strain evidence="1 2">FW-6</strain>
    </source>
</reference>
<dbReference type="EMBL" id="CP042345">
    <property type="protein sequence ID" value="QEA15158.1"/>
    <property type="molecule type" value="Genomic_DNA"/>
</dbReference>
<dbReference type="OrthoDB" id="7411269at2"/>
<evidence type="ECO:0000313" key="2">
    <source>
        <dbReference type="Proteomes" id="UP000321172"/>
    </source>
</evidence>
<dbReference type="KEGG" id="ngf:FRF71_02840"/>
<protein>
    <submittedName>
        <fullName evidence="1">Uncharacterized protein</fullName>
    </submittedName>
</protein>
<dbReference type="Proteomes" id="UP000321172">
    <property type="component" value="Chromosome"/>
</dbReference>